<evidence type="ECO:0000256" key="7">
    <source>
        <dbReference type="ARBA" id="ARBA00023212"/>
    </source>
</evidence>
<gene>
    <name evidence="13" type="ORF">GSTENG00028685001</name>
</gene>
<evidence type="ECO:0000256" key="10">
    <source>
        <dbReference type="ARBA" id="ARBA00049959"/>
    </source>
</evidence>
<feature type="non-terminal residue" evidence="13">
    <location>
        <position position="445"/>
    </location>
</feature>
<dbReference type="AlphaFoldDB" id="Q4RUQ5"/>
<evidence type="ECO:0000256" key="3">
    <source>
        <dbReference type="ARBA" id="ARBA00014910"/>
    </source>
</evidence>
<reference evidence="13" key="2">
    <citation type="submission" date="2004-02" db="EMBL/GenBank/DDBJ databases">
        <authorList>
            <consortium name="Genoscope"/>
            <consortium name="Whitehead Institute Centre for Genome Research"/>
        </authorList>
    </citation>
    <scope>NUCLEOTIDE SEQUENCE</scope>
</reference>
<dbReference type="GO" id="GO:0032391">
    <property type="term" value="C:photoreceptor connecting cilium"/>
    <property type="evidence" value="ECO:0007669"/>
    <property type="project" value="TreeGrafter"/>
</dbReference>
<feature type="compositionally biased region" description="Polar residues" evidence="12">
    <location>
        <begin position="401"/>
        <end position="415"/>
    </location>
</feature>
<keyword evidence="4" id="KW-0963">Cytoplasm</keyword>
<dbReference type="GO" id="GO:0005814">
    <property type="term" value="C:centriole"/>
    <property type="evidence" value="ECO:0007669"/>
    <property type="project" value="UniProtKB-SubCell"/>
</dbReference>
<comment type="similarity">
    <text evidence="2">Belongs to the POC5 family.</text>
</comment>
<evidence type="ECO:0000256" key="12">
    <source>
        <dbReference type="SAM" id="MobiDB-lite"/>
    </source>
</evidence>
<evidence type="ECO:0000256" key="6">
    <source>
        <dbReference type="ARBA" id="ARBA00023054"/>
    </source>
</evidence>
<evidence type="ECO:0000256" key="8">
    <source>
        <dbReference type="ARBA" id="ARBA00023306"/>
    </source>
</evidence>
<reference evidence="13" key="1">
    <citation type="journal article" date="2004" name="Nature">
        <title>Genome duplication in the teleost fish Tetraodon nigroviridis reveals the early vertebrate proto-karyotype.</title>
        <authorList>
            <person name="Jaillon O."/>
            <person name="Aury J.-M."/>
            <person name="Brunet F."/>
            <person name="Petit J.-L."/>
            <person name="Stange-Thomann N."/>
            <person name="Mauceli E."/>
            <person name="Bouneau L."/>
            <person name="Fischer C."/>
            <person name="Ozouf-Costaz C."/>
            <person name="Bernot A."/>
            <person name="Nicaud S."/>
            <person name="Jaffe D."/>
            <person name="Fisher S."/>
            <person name="Lutfalla G."/>
            <person name="Dossat C."/>
            <person name="Segurens B."/>
            <person name="Dasilva C."/>
            <person name="Salanoubat M."/>
            <person name="Levy M."/>
            <person name="Boudet N."/>
            <person name="Castellano S."/>
            <person name="Anthouard V."/>
            <person name="Jubin C."/>
            <person name="Castelli V."/>
            <person name="Katinka M."/>
            <person name="Vacherie B."/>
            <person name="Biemont C."/>
            <person name="Skalli Z."/>
            <person name="Cattolico L."/>
            <person name="Poulain J."/>
            <person name="De Berardinis V."/>
            <person name="Cruaud C."/>
            <person name="Duprat S."/>
            <person name="Brottier P."/>
            <person name="Coutanceau J.-P."/>
            <person name="Gouzy J."/>
            <person name="Parra G."/>
            <person name="Lardier G."/>
            <person name="Chapple C."/>
            <person name="McKernan K.J."/>
            <person name="McEwan P."/>
            <person name="Bosak S."/>
            <person name="Kellis M."/>
            <person name="Volff J.-N."/>
            <person name="Guigo R."/>
            <person name="Zody M.C."/>
            <person name="Mesirov J."/>
            <person name="Lindblad-Toh K."/>
            <person name="Birren B."/>
            <person name="Nusbaum C."/>
            <person name="Kahn D."/>
            <person name="Robinson-Rechavi M."/>
            <person name="Laudet V."/>
            <person name="Schachter V."/>
            <person name="Quetier F."/>
            <person name="Saurin W."/>
            <person name="Scarpelli C."/>
            <person name="Wincker P."/>
            <person name="Lander E.S."/>
            <person name="Weissenbach J."/>
            <person name="Roest Crollius H."/>
        </authorList>
    </citation>
    <scope>NUCLEOTIDE SEQUENCE [LARGE SCALE GENOMIC DNA]</scope>
</reference>
<dbReference type="OrthoDB" id="10064898at2759"/>
<evidence type="ECO:0000256" key="4">
    <source>
        <dbReference type="ARBA" id="ARBA00022490"/>
    </source>
</evidence>
<dbReference type="InterPro" id="IPR033351">
    <property type="entry name" value="POC5"/>
</dbReference>
<protein>
    <recommendedName>
        <fullName evidence="3">Centrosomal protein POC5</fullName>
    </recommendedName>
    <alternativeName>
        <fullName evidence="9">Protein of centriole 5</fullName>
    </alternativeName>
</protein>
<sequence>HQVSVLAEMFVTDENIGKMENILDTWSSNLKSDVVTELRKWKLTFQEQHKLEVRKERERHAAQAAGLKLEMESLKELLRTYETSSQRKDEVIANLSQVLDRQKEKIEKMRTFTHWRIKHTEAKEEAFSFQIAQQHHSLQLKRKVWLGWHTLVKKPWKVQVEQACRARAEEVCSHLSKEYEAKLAEHCEVIAKAQAEIQRLRLERERYEESMKKAFMRGICALNMEALGIFQSTEGRPEPALGSQAQHDSALPRDEAAYPKVAPVQPYPNPSIQFGPNHFEHLDPSHKQVCGELRGPSVQGRSPPALNCGSQLIATRGHCGFPKTAGQQRSSKTVTARITARPDTAKSARSKLQVTGVAPPLSSIIVERHHPVSQVSGLVFAPAPPRAKLKRLVFTLSFSSPSVRQPLPSSLTPPSRATARLHPGARPELKQARATCTPSKWLSEH</sequence>
<feature type="coiled-coil region" evidence="11">
    <location>
        <begin position="57"/>
        <end position="84"/>
    </location>
</feature>
<comment type="caution">
    <text evidence="13">The sequence shown here is derived from an EMBL/GenBank/DDBJ whole genome shotgun (WGS) entry which is preliminary data.</text>
</comment>
<dbReference type="PANTHER" id="PTHR28618">
    <property type="entry name" value="CENTROSOMAL PROTEIN POC5"/>
    <property type="match status" value="1"/>
</dbReference>
<organism evidence="13">
    <name type="scientific">Tetraodon nigroviridis</name>
    <name type="common">Spotted green pufferfish</name>
    <name type="synonym">Chelonodon nigroviridis</name>
    <dbReference type="NCBI Taxonomy" id="99883"/>
    <lineage>
        <taxon>Eukaryota</taxon>
        <taxon>Metazoa</taxon>
        <taxon>Chordata</taxon>
        <taxon>Craniata</taxon>
        <taxon>Vertebrata</taxon>
        <taxon>Euteleostomi</taxon>
        <taxon>Actinopterygii</taxon>
        <taxon>Neopterygii</taxon>
        <taxon>Teleostei</taxon>
        <taxon>Neoteleostei</taxon>
        <taxon>Acanthomorphata</taxon>
        <taxon>Eupercaria</taxon>
        <taxon>Tetraodontiformes</taxon>
        <taxon>Tetradontoidea</taxon>
        <taxon>Tetraodontidae</taxon>
        <taxon>Tetraodon</taxon>
    </lineage>
</organism>
<evidence type="ECO:0000256" key="9">
    <source>
        <dbReference type="ARBA" id="ARBA00031694"/>
    </source>
</evidence>
<dbReference type="EMBL" id="CAAE01014993">
    <property type="protein sequence ID" value="CAG07877.1"/>
    <property type="molecule type" value="Genomic_DNA"/>
</dbReference>
<dbReference type="PANTHER" id="PTHR28618:SF1">
    <property type="entry name" value="CENTROSOMAL PROTEIN POC5"/>
    <property type="match status" value="1"/>
</dbReference>
<dbReference type="GO" id="GO:0042462">
    <property type="term" value="P:eye photoreceptor cell development"/>
    <property type="evidence" value="ECO:0007669"/>
    <property type="project" value="TreeGrafter"/>
</dbReference>
<name>Q4RUQ5_TETNG</name>
<feature type="region of interest" description="Disordered" evidence="12">
    <location>
        <begin position="401"/>
        <end position="445"/>
    </location>
</feature>
<comment type="function">
    <text evidence="10">Essential for the assembly of the distal half of centrioles, required for centriole elongation. Acts as a negative regulator of centriole elongation.</text>
</comment>
<accession>Q4RUQ5</accession>
<evidence type="ECO:0000256" key="2">
    <source>
        <dbReference type="ARBA" id="ARBA00010411"/>
    </source>
</evidence>
<keyword evidence="8" id="KW-0131">Cell cycle</keyword>
<evidence type="ECO:0000256" key="11">
    <source>
        <dbReference type="SAM" id="Coils"/>
    </source>
</evidence>
<keyword evidence="7" id="KW-0206">Cytoskeleton</keyword>
<evidence type="ECO:0000256" key="1">
    <source>
        <dbReference type="ARBA" id="ARBA00004114"/>
    </source>
</evidence>
<proteinExistence type="inferred from homology"/>
<keyword evidence="6 11" id="KW-0175">Coiled coil</keyword>
<feature type="compositionally biased region" description="Polar residues" evidence="12">
    <location>
        <begin position="434"/>
        <end position="445"/>
    </location>
</feature>
<comment type="subcellular location">
    <subcellularLocation>
        <location evidence="1">Cytoplasm</location>
        <location evidence="1">Cytoskeleton</location>
        <location evidence="1">Microtubule organizing center</location>
        <location evidence="1">Centrosome</location>
        <location evidence="1">Centriole</location>
    </subcellularLocation>
</comment>
<keyword evidence="5" id="KW-0677">Repeat</keyword>
<feature type="coiled-coil region" evidence="11">
    <location>
        <begin position="176"/>
        <end position="217"/>
    </location>
</feature>
<dbReference type="KEGG" id="tng:GSTEN00028685G001"/>
<evidence type="ECO:0000256" key="5">
    <source>
        <dbReference type="ARBA" id="ARBA00022737"/>
    </source>
</evidence>
<evidence type="ECO:0000313" key="13">
    <source>
        <dbReference type="EMBL" id="CAG07877.1"/>
    </source>
</evidence>